<name>A0ABU7RSM1_9ACTN</name>
<dbReference type="EMBL" id="JAZGQK010000011">
    <property type="protein sequence ID" value="MEE6259513.1"/>
    <property type="molecule type" value="Genomic_DNA"/>
</dbReference>
<organism evidence="2 3">
    <name type="scientific">Plantactinospora sonchi</name>
    <dbReference type="NCBI Taxonomy" id="1544735"/>
    <lineage>
        <taxon>Bacteria</taxon>
        <taxon>Bacillati</taxon>
        <taxon>Actinomycetota</taxon>
        <taxon>Actinomycetes</taxon>
        <taxon>Micromonosporales</taxon>
        <taxon>Micromonosporaceae</taxon>
        <taxon>Plantactinospora</taxon>
    </lineage>
</organism>
<feature type="compositionally biased region" description="Pro residues" evidence="1">
    <location>
        <begin position="143"/>
        <end position="158"/>
    </location>
</feature>
<evidence type="ECO:0000313" key="2">
    <source>
        <dbReference type="EMBL" id="MEE6259513.1"/>
    </source>
</evidence>
<feature type="region of interest" description="Disordered" evidence="1">
    <location>
        <begin position="1"/>
        <end position="21"/>
    </location>
</feature>
<proteinExistence type="predicted"/>
<dbReference type="Proteomes" id="UP001332243">
    <property type="component" value="Unassembled WGS sequence"/>
</dbReference>
<feature type="region of interest" description="Disordered" evidence="1">
    <location>
        <begin position="132"/>
        <end position="167"/>
    </location>
</feature>
<accession>A0ABU7RSM1</accession>
<reference evidence="2 3" key="1">
    <citation type="submission" date="2024-01" db="EMBL/GenBank/DDBJ databases">
        <title>Genome insights into Plantactinospora sonchi sp. nov.</title>
        <authorList>
            <person name="Wang L."/>
        </authorList>
    </citation>
    <scope>NUCLEOTIDE SEQUENCE [LARGE SCALE GENOMIC DNA]</scope>
    <source>
        <strain evidence="2 3">NEAU-QY2</strain>
    </source>
</reference>
<keyword evidence="3" id="KW-1185">Reference proteome</keyword>
<gene>
    <name evidence="2" type="ORF">V1633_13570</name>
</gene>
<evidence type="ECO:0000313" key="3">
    <source>
        <dbReference type="Proteomes" id="UP001332243"/>
    </source>
</evidence>
<dbReference type="RefSeq" id="WP_331214634.1">
    <property type="nucleotide sequence ID" value="NZ_JAZGQK010000011.1"/>
</dbReference>
<protein>
    <submittedName>
        <fullName evidence="2">Uncharacterized protein</fullName>
    </submittedName>
</protein>
<evidence type="ECO:0000256" key="1">
    <source>
        <dbReference type="SAM" id="MobiDB-lite"/>
    </source>
</evidence>
<comment type="caution">
    <text evidence="2">The sequence shown here is derived from an EMBL/GenBank/DDBJ whole genome shotgun (WGS) entry which is preliminary data.</text>
</comment>
<sequence>MVDATEPGWRPEYRGPDPSLGNVGSGKIFGANLYDLYRAGRNLLPELARNYAEQTTRIHGITGPMQSQFNLPGRGPTAAHRSLLELRDEVHEVLRQTSLRMAEVGAALVLTAERYTATDEAAVREFTRLLGGDDASDYQRPALDPPNPPAIGDPPPVDPTRRAGLGI</sequence>